<dbReference type="EMBL" id="VXIV02001513">
    <property type="protein sequence ID" value="KAF6032369.1"/>
    <property type="molecule type" value="Genomic_DNA"/>
</dbReference>
<accession>A0A7J7K159</accession>
<organism evidence="2 3">
    <name type="scientific">Bugula neritina</name>
    <name type="common">Brown bryozoan</name>
    <name type="synonym">Sertularia neritina</name>
    <dbReference type="NCBI Taxonomy" id="10212"/>
    <lineage>
        <taxon>Eukaryota</taxon>
        <taxon>Metazoa</taxon>
        <taxon>Spiralia</taxon>
        <taxon>Lophotrochozoa</taxon>
        <taxon>Bryozoa</taxon>
        <taxon>Gymnolaemata</taxon>
        <taxon>Cheilostomatida</taxon>
        <taxon>Flustrina</taxon>
        <taxon>Buguloidea</taxon>
        <taxon>Bugulidae</taxon>
        <taxon>Bugula</taxon>
    </lineage>
</organism>
<dbReference type="AlphaFoldDB" id="A0A7J7K159"/>
<dbReference type="OrthoDB" id="166212at2759"/>
<sequence length="410" mass="46290">MQKKRNPSLMMDVPVILHKDLQDLQKKMANERLSSKPALPLIVQKLMVKHKLTKIQQDSEIGDCAEGKLGREETGTKTGCENLSSVSEKQLHKRSLQKRKTTYIEDTKNRVTVTSSKSLKKSTDLLDIKENVNSSTKPLNSGGNSHNTELPKSADNSHITELPKSADNSHKTELPKSADNSHKTELPKSADNSHKTELLKSGDNPHNMELPKTRITLVAKMWKAKAVDASNKYFKELHGAKELNSQLSQNKECHAPPVNAEQQKEQTTQVFMSHEGSEQMVVNRQNPSADTVFVRLGLLISKDVFGLETLKFDVNYKVSDTSVCLVSRGAEVLMIRKKFFMDHCNSANLEHLRNTISPYPTEISMQRNLQVSFDWNRYSKQQVKDILDDISLKKSCKTSLQYMTFLCITP</sequence>
<comment type="caution">
    <text evidence="2">The sequence shown here is derived from an EMBL/GenBank/DDBJ whole genome shotgun (WGS) entry which is preliminary data.</text>
</comment>
<evidence type="ECO:0000256" key="1">
    <source>
        <dbReference type="SAM" id="MobiDB-lite"/>
    </source>
</evidence>
<proteinExistence type="predicted"/>
<keyword evidence="3" id="KW-1185">Reference proteome</keyword>
<feature type="region of interest" description="Disordered" evidence="1">
    <location>
        <begin position="129"/>
        <end position="210"/>
    </location>
</feature>
<feature type="compositionally biased region" description="Basic and acidic residues" evidence="1">
    <location>
        <begin position="167"/>
        <end position="200"/>
    </location>
</feature>
<feature type="compositionally biased region" description="Polar residues" evidence="1">
    <location>
        <begin position="131"/>
        <end position="159"/>
    </location>
</feature>
<dbReference type="Proteomes" id="UP000593567">
    <property type="component" value="Unassembled WGS sequence"/>
</dbReference>
<evidence type="ECO:0000313" key="2">
    <source>
        <dbReference type="EMBL" id="KAF6032369.1"/>
    </source>
</evidence>
<gene>
    <name evidence="2" type="ORF">EB796_009330</name>
</gene>
<reference evidence="2" key="1">
    <citation type="submission" date="2020-06" db="EMBL/GenBank/DDBJ databases">
        <title>Draft genome of Bugula neritina, a colonial animal packing powerful symbionts and potential medicines.</title>
        <authorList>
            <person name="Rayko M."/>
        </authorList>
    </citation>
    <scope>NUCLEOTIDE SEQUENCE [LARGE SCALE GENOMIC DNA]</scope>
    <source>
        <strain evidence="2">Kwan_BN1</strain>
    </source>
</reference>
<feature type="compositionally biased region" description="Basic residues" evidence="1">
    <location>
        <begin position="91"/>
        <end position="101"/>
    </location>
</feature>
<evidence type="ECO:0000313" key="3">
    <source>
        <dbReference type="Proteomes" id="UP000593567"/>
    </source>
</evidence>
<feature type="region of interest" description="Disordered" evidence="1">
    <location>
        <begin position="82"/>
        <end position="102"/>
    </location>
</feature>
<protein>
    <submittedName>
        <fullName evidence="2">Uncharacterized protein</fullName>
    </submittedName>
</protein>
<name>A0A7J7K159_BUGNE</name>